<dbReference type="Proteomes" id="UP001142055">
    <property type="component" value="Chromosome 3"/>
</dbReference>
<dbReference type="PANTHER" id="PTHR15678">
    <property type="entry name" value="ANTIGEN MLAA-22-RELATED"/>
    <property type="match status" value="1"/>
</dbReference>
<keyword evidence="3" id="KW-0472">Membrane</keyword>
<dbReference type="PANTHER" id="PTHR15678:SF6">
    <property type="entry name" value="BRIDGE-LIKE LIPID TRANSFER PROTEIN FAMILY MEMBER 2"/>
    <property type="match status" value="1"/>
</dbReference>
<evidence type="ECO:0000256" key="2">
    <source>
        <dbReference type="SAM" id="MobiDB-lite"/>
    </source>
</evidence>
<keyword evidence="3" id="KW-1133">Transmembrane helix</keyword>
<dbReference type="InterPro" id="IPR045167">
    <property type="entry name" value="Hobbit"/>
</dbReference>
<dbReference type="SMART" id="SM01214">
    <property type="entry name" value="Fmp27_GFWDK"/>
    <property type="match status" value="1"/>
</dbReference>
<evidence type="ECO:0000259" key="4">
    <source>
        <dbReference type="SMART" id="SM01214"/>
    </source>
</evidence>
<dbReference type="OMA" id="WASFETK"/>
<protein>
    <recommendedName>
        <fullName evidence="4">FMP27/BLTP2/Hobbit GFWDK motif-containing RBG unit domain-containing protein</fullName>
    </recommendedName>
</protein>
<dbReference type="InterPro" id="IPR019441">
    <property type="entry name" value="FMP27/BLTP2/Hobbit_GFWDK_RBG"/>
</dbReference>
<evidence type="ECO:0000256" key="3">
    <source>
        <dbReference type="SAM" id="Phobius"/>
    </source>
</evidence>
<proteinExistence type="predicted"/>
<feature type="compositionally biased region" description="Basic and acidic residues" evidence="2">
    <location>
        <begin position="2189"/>
        <end position="2203"/>
    </location>
</feature>
<name>A0A9Q0M053_BLOTA</name>
<reference evidence="5" key="1">
    <citation type="submission" date="2022-12" db="EMBL/GenBank/DDBJ databases">
        <title>Genome assemblies of Blomia tropicalis.</title>
        <authorList>
            <person name="Cui Y."/>
        </authorList>
    </citation>
    <scope>NUCLEOTIDE SEQUENCE</scope>
    <source>
        <tissue evidence="5">Adult mites</tissue>
    </source>
</reference>
<evidence type="ECO:0000256" key="1">
    <source>
        <dbReference type="SAM" id="Coils"/>
    </source>
</evidence>
<evidence type="ECO:0000313" key="6">
    <source>
        <dbReference type="Proteomes" id="UP001142055"/>
    </source>
</evidence>
<dbReference type="EMBL" id="JAPWDV010000003">
    <property type="protein sequence ID" value="KAJ6216840.1"/>
    <property type="molecule type" value="Genomic_DNA"/>
</dbReference>
<gene>
    <name evidence="5" type="ORF">RDWZM_007997</name>
</gene>
<evidence type="ECO:0000313" key="5">
    <source>
        <dbReference type="EMBL" id="KAJ6216840.1"/>
    </source>
</evidence>
<accession>A0A9Q0M053</accession>
<feature type="region of interest" description="Disordered" evidence="2">
    <location>
        <begin position="2181"/>
        <end position="2203"/>
    </location>
</feature>
<organism evidence="5 6">
    <name type="scientific">Blomia tropicalis</name>
    <name type="common">Mite</name>
    <dbReference type="NCBI Taxonomy" id="40697"/>
    <lineage>
        <taxon>Eukaryota</taxon>
        <taxon>Metazoa</taxon>
        <taxon>Ecdysozoa</taxon>
        <taxon>Arthropoda</taxon>
        <taxon>Chelicerata</taxon>
        <taxon>Arachnida</taxon>
        <taxon>Acari</taxon>
        <taxon>Acariformes</taxon>
        <taxon>Sarcoptiformes</taxon>
        <taxon>Astigmata</taxon>
        <taxon>Glycyphagoidea</taxon>
        <taxon>Echimyopodidae</taxon>
        <taxon>Blomia</taxon>
    </lineage>
</organism>
<feature type="transmembrane region" description="Helical" evidence="3">
    <location>
        <begin position="6"/>
        <end position="27"/>
    </location>
</feature>
<dbReference type="Pfam" id="PF10344">
    <property type="entry name" value="Hobbit"/>
    <property type="match status" value="1"/>
</dbReference>
<comment type="caution">
    <text evidence="5">The sequence shown here is derived from an EMBL/GenBank/DDBJ whole genome shotgun (WGS) entry which is preliminary data.</text>
</comment>
<keyword evidence="6" id="KW-1185">Reference proteome</keyword>
<keyword evidence="1" id="KW-0175">Coiled coil</keyword>
<feature type="coiled-coil region" evidence="1">
    <location>
        <begin position="1804"/>
        <end position="1865"/>
    </location>
</feature>
<sequence>MDYIFYLFIFLLICIVIVYFFQSLCLFGSRYALKKLFQINLNVKSYLSETINVSCPQLGINIKIEHFSLSSKLFNSKYNSLIVLKFSDIRLEGDIAAAIKCFMKIRQNKDSIRTYSSDGLATLPSFQFIIQRTISVVKRIVSPLANYFCSNFQISLHNTSLMQLGLPTDKSIFNECLLHSTIQLIQIGFTNKTRQQLTFQVDGFSIKVLKSNNQPGNDGKSCLAQMSFPILINYLFENKFIDMSILDFEIILYDILQLLNILLPIRSKRIDVEKFSKYKFLERILLLFPQILQKRWIREISFRLNTGSIKLVREFGKKELTFGVAPIDLRLNKLDSTRLEAYICIENFKIQDSESIIDFSLCKCLSRGKIEQLSDKLYFQQCLEINSTSCIINSSMINSWFQYFIILFKNVKTKQVNASNELMANVTFHEFISIYVTKFIFSVDINDISLTMKQLEENSMVTYGLKHLKTGCVHNLDQFFKETSIDLVLETFWCWNGNKNLKPSNPNSLKKYNEKHVPLFMSNLLLKFGNMSSSDLRINCVMDGLQVSAEYFLNQFENVNFDLLKNELAVNSSSINSDVSGYNILAQINFTSVNLFTSQLMVRIDSMAIDLNGRKLTCSTNGFAINSMYAPSATLACLKASELIQHRIVYFSVMRINFSQDHKEITLSLTEEIFVQWSPLFHLNVIELYEDFYRILSNIQLIKSGDEKKTEKYNNRFKGYNMNLKLDGKINIGILLTNESDTMRFETEYFLFSLHNMSNISSKCELLSIYFNDVHNCKIENLVIRYLNEVNNPLDRKSFKLTEKDKNDAIEIIINKVALYFPYQFNFAYYFNEKLLSIIKWLRNFYSKDKTAKYMQNESNKSLTKDFIIKIQNILIEVWDDPFEVRLIDNYGLIEDEYKESQKRWNKLMEKIEETRRKAVIIPESRINELKSSFDKQNAQTYIKRSRKMYDSNQIRKQLFTIKAENFQLQLISDTAYNTYDKMVHILKTIDCYSPFPDDLKFSTIWCKQLFCNIGLCIISLRDFPQPMLNAKVIYLKGVLLGAEQEASARARRTCDIDMGPNFAKVKLERSMTTLKYYHDISSKIGSLIYTHGACWEPILQQVNLSFENIFKPSYDPSPSLTWWDKMRFLFHGNLNIISDQISIVLHVSLDPYNSTELIQISFLGANIQLVTGKICVSSDLDVYVHTASKYDECRIIHLPDINITFILNWECCGNKNDHHSVMPCARDKLPEYTCNQVHDSYRAFRSHHLNLLASIETKELQANFDGKSGNVPSILLYNSTLRWLENKMFMITGFPRLTRRGKLYNNTRPRKMPFTRLFKSIRLTVYLQKLEITYWSSFNRNRGFKISSLNLTQSAEHRQTFVKINDNLIHRPKPVWELIYMNSELSCVEIDLYKSQDVSDDLNELDDRPSNFFINVHKVSYNRETKVPHIVTEEEEEQSFIHRLIVHDLKGAWTKDNRDIVLSLFDSYFKTQLLKRNLSTEALRLFKDQINNTATKNQSQSLDKKGAYGETQLSKGNAAHMLQQLISDTDNNIVDTEQIEDVVNDRPLLYGMEACQGNDILLNNWLIELINSQVVLRGCETDGYVIVSAAKSQVSQRIHRPVWRNRVLHSKMTWQGSLECMQYYATVDAGGLRIDDITWLDIDDIQEQNGKEIAEYADLVGSGRSVGGVVNSEAGGSSCTELSKDKVPIQLQRIVSRCRCQFFYANYGENTDPNNYEDVPPLPQADELLILEPLDRAVAVDTFTLTHEHLEISTNSQQFAMIMDLVNNLLLYVEPHKKEVFEKQQRIRFSMQLNTLEDQRQPISELQDKVRLLLSKIKLLEKESYQLYKNVHSQYPIEHDRNRFETIELQLAKAKDELSMVSEDLSIMINCYKEAQLIAMKTKERQVAAQESREFTAQVIRRNEVCFKQASWRLTDSDGQLGLADLVLNNFLYTKVSKNDDSVEHSFELGYVRVQNMLPNQVYRDVLQPTELQPNMPVDQHRALRILCIEKAPVGGISVKEHLEVNVIPLTVGLTHAFFKKMLKFFFPERGSETTNVADSNVTDVSEDSVSHSSFKPNKKKAILKKDESLNSLTSSLSSYNFQSNSKNPASFQHIEKMRERASKNQTFVFIKIPEVPIRISYKGNKNKNLEDLHDVNLMLPTVEYHNRTWTWLDLLMSLKNDSKRVLLSQALKHKFHISKSSKPVANESDKKQSTVKSSENEEKVRILLGDIVVPQKTTKSKSILLFGNKK</sequence>
<feature type="domain" description="FMP27/BLTP2/Hobbit GFWDK motif-containing RBG unit" evidence="4">
    <location>
        <begin position="1023"/>
        <end position="1155"/>
    </location>
</feature>
<keyword evidence="3" id="KW-0812">Transmembrane</keyword>